<reference evidence="2 3" key="1">
    <citation type="submission" date="2019-03" db="EMBL/GenBank/DDBJ databases">
        <title>Genomic Encyclopedia of Type Strains, Phase IV (KMG-IV): sequencing the most valuable type-strain genomes for metagenomic binning, comparative biology and taxonomic classification.</title>
        <authorList>
            <person name="Goeker M."/>
        </authorList>
    </citation>
    <scope>NUCLEOTIDE SEQUENCE [LARGE SCALE GENOMIC DNA]</scope>
    <source>
        <strain evidence="2 3">DSM 15969</strain>
    </source>
</reference>
<dbReference type="EMBL" id="SLUI01000016">
    <property type="protein sequence ID" value="TCL33927.1"/>
    <property type="molecule type" value="Genomic_DNA"/>
</dbReference>
<protein>
    <submittedName>
        <fullName evidence="2">Uncharacterized protein</fullName>
    </submittedName>
</protein>
<organism evidence="2 3">
    <name type="scientific">Anaerospora hongkongensis</name>
    <dbReference type="NCBI Taxonomy" id="244830"/>
    <lineage>
        <taxon>Bacteria</taxon>
        <taxon>Bacillati</taxon>
        <taxon>Bacillota</taxon>
        <taxon>Negativicutes</taxon>
        <taxon>Selenomonadales</taxon>
        <taxon>Sporomusaceae</taxon>
        <taxon>Anaerospora</taxon>
    </lineage>
</organism>
<gene>
    <name evidence="2" type="ORF">EV210_11628</name>
</gene>
<feature type="region of interest" description="Disordered" evidence="1">
    <location>
        <begin position="1"/>
        <end position="39"/>
    </location>
</feature>
<feature type="compositionally biased region" description="Basic and acidic residues" evidence="1">
    <location>
        <begin position="1"/>
        <end position="29"/>
    </location>
</feature>
<evidence type="ECO:0000313" key="2">
    <source>
        <dbReference type="EMBL" id="TCL33927.1"/>
    </source>
</evidence>
<keyword evidence="3" id="KW-1185">Reference proteome</keyword>
<accession>A0A4R1PUQ2</accession>
<dbReference type="Proteomes" id="UP000295063">
    <property type="component" value="Unassembled WGS sequence"/>
</dbReference>
<name>A0A4R1PUQ2_9FIRM</name>
<comment type="caution">
    <text evidence="2">The sequence shown here is derived from an EMBL/GenBank/DDBJ whole genome shotgun (WGS) entry which is preliminary data.</text>
</comment>
<sequence length="39" mass="4237">MAAKDRSTNKGDKTKGAEVSAKDQKDQKKNMPCKNSVPT</sequence>
<proteinExistence type="predicted"/>
<dbReference type="AlphaFoldDB" id="A0A4R1PUQ2"/>
<evidence type="ECO:0000256" key="1">
    <source>
        <dbReference type="SAM" id="MobiDB-lite"/>
    </source>
</evidence>
<evidence type="ECO:0000313" key="3">
    <source>
        <dbReference type="Proteomes" id="UP000295063"/>
    </source>
</evidence>